<evidence type="ECO:0000313" key="2">
    <source>
        <dbReference type="Proteomes" id="UP001144205"/>
    </source>
</evidence>
<protein>
    <submittedName>
        <fullName evidence="1">Uncharacterized protein</fullName>
    </submittedName>
</protein>
<name>A0ABQ5LW37_9RHOB</name>
<dbReference type="Proteomes" id="UP001144205">
    <property type="component" value="Unassembled WGS sequence"/>
</dbReference>
<keyword evidence="2" id="KW-1185">Reference proteome</keyword>
<organism evidence="1 2">
    <name type="scientific">Sinisalibacter aestuarii</name>
    <dbReference type="NCBI Taxonomy" id="2949426"/>
    <lineage>
        <taxon>Bacteria</taxon>
        <taxon>Pseudomonadati</taxon>
        <taxon>Pseudomonadota</taxon>
        <taxon>Alphaproteobacteria</taxon>
        <taxon>Rhodobacterales</taxon>
        <taxon>Roseobacteraceae</taxon>
        <taxon>Sinisalibacter</taxon>
    </lineage>
</organism>
<dbReference type="EMBL" id="BROH01000007">
    <property type="protein sequence ID" value="GKY88585.1"/>
    <property type="molecule type" value="Genomic_DNA"/>
</dbReference>
<comment type="caution">
    <text evidence="1">The sequence shown here is derived from an EMBL/GenBank/DDBJ whole genome shotgun (WGS) entry which is preliminary data.</text>
</comment>
<proteinExistence type="predicted"/>
<reference evidence="1" key="1">
    <citation type="journal article" date="2023" name="Int. J. Syst. Evol. Microbiol.">
        <title>Sinisalibacter aestuarii sp. nov., isolated from estuarine sediment of the Arakawa River.</title>
        <authorList>
            <person name="Arafat S.T."/>
            <person name="Hirano S."/>
            <person name="Sato A."/>
            <person name="Takeuchi K."/>
            <person name="Yasuda T."/>
            <person name="Terahara T."/>
            <person name="Hamada M."/>
            <person name="Kobayashi T."/>
        </authorList>
    </citation>
    <scope>NUCLEOTIDE SEQUENCE</scope>
    <source>
        <strain evidence="1">B-399</strain>
    </source>
</reference>
<gene>
    <name evidence="1" type="ORF">STA1M1_24540</name>
</gene>
<accession>A0ABQ5LW37</accession>
<sequence>MRETSDQDFPEGWGGLTPEQAALFTAQLRAELGRDHPFRRFFATGAIRAIGAADGSDDVVFAIAGWDAPYFASHLTWAAADTRPALLRRLRPRPRPVPGITPLHSLAALHGAVF</sequence>
<evidence type="ECO:0000313" key="1">
    <source>
        <dbReference type="EMBL" id="GKY88585.1"/>
    </source>
</evidence>
<dbReference type="RefSeq" id="WP_281842624.1">
    <property type="nucleotide sequence ID" value="NZ_BROH01000007.1"/>
</dbReference>